<dbReference type="AlphaFoldDB" id="A0AAE1ME41"/>
<sequence>MPQRLILDRVQAVSYSRLSVSSPPPATVDPPPATVLCPPSHTRQGSSSLGSLFCSLRLQSSTGHVDWQLISYL</sequence>
<evidence type="ECO:0000313" key="1">
    <source>
        <dbReference type="EMBL" id="KAK4261850.1"/>
    </source>
</evidence>
<gene>
    <name evidence="1" type="ORF">QN277_004793</name>
</gene>
<protein>
    <submittedName>
        <fullName evidence="1">Uncharacterized protein</fullName>
    </submittedName>
</protein>
<dbReference type="Proteomes" id="UP001293593">
    <property type="component" value="Unassembled WGS sequence"/>
</dbReference>
<evidence type="ECO:0000313" key="2">
    <source>
        <dbReference type="Proteomes" id="UP001293593"/>
    </source>
</evidence>
<proteinExistence type="predicted"/>
<comment type="caution">
    <text evidence="1">The sequence shown here is derived from an EMBL/GenBank/DDBJ whole genome shotgun (WGS) entry which is preliminary data.</text>
</comment>
<reference evidence="1" key="1">
    <citation type="submission" date="2023-10" db="EMBL/GenBank/DDBJ databases">
        <title>Chromosome-level genome of the transformable northern wattle, Acacia crassicarpa.</title>
        <authorList>
            <person name="Massaro I."/>
            <person name="Sinha N.R."/>
            <person name="Poethig S."/>
            <person name="Leichty A.R."/>
        </authorList>
    </citation>
    <scope>NUCLEOTIDE SEQUENCE</scope>
    <source>
        <strain evidence="1">Acra3RX</strain>
        <tissue evidence="1">Leaf</tissue>
    </source>
</reference>
<accession>A0AAE1ME41</accession>
<name>A0AAE1ME41_9FABA</name>
<dbReference type="EMBL" id="JAWXYG010000010">
    <property type="protein sequence ID" value="KAK4261850.1"/>
    <property type="molecule type" value="Genomic_DNA"/>
</dbReference>
<organism evidence="1 2">
    <name type="scientific">Acacia crassicarpa</name>
    <name type="common">northern wattle</name>
    <dbReference type="NCBI Taxonomy" id="499986"/>
    <lineage>
        <taxon>Eukaryota</taxon>
        <taxon>Viridiplantae</taxon>
        <taxon>Streptophyta</taxon>
        <taxon>Embryophyta</taxon>
        <taxon>Tracheophyta</taxon>
        <taxon>Spermatophyta</taxon>
        <taxon>Magnoliopsida</taxon>
        <taxon>eudicotyledons</taxon>
        <taxon>Gunneridae</taxon>
        <taxon>Pentapetalae</taxon>
        <taxon>rosids</taxon>
        <taxon>fabids</taxon>
        <taxon>Fabales</taxon>
        <taxon>Fabaceae</taxon>
        <taxon>Caesalpinioideae</taxon>
        <taxon>mimosoid clade</taxon>
        <taxon>Acacieae</taxon>
        <taxon>Acacia</taxon>
    </lineage>
</organism>
<keyword evidence="2" id="KW-1185">Reference proteome</keyword>